<dbReference type="InterPro" id="IPR001387">
    <property type="entry name" value="Cro/C1-type_HTH"/>
</dbReference>
<proteinExistence type="predicted"/>
<dbReference type="EMBL" id="JBHSON010000011">
    <property type="protein sequence ID" value="MFC5745945.1"/>
    <property type="molecule type" value="Genomic_DNA"/>
</dbReference>
<dbReference type="Pfam" id="PF19054">
    <property type="entry name" value="DUF5753"/>
    <property type="match status" value="1"/>
</dbReference>
<evidence type="ECO:0000259" key="1">
    <source>
        <dbReference type="PROSITE" id="PS50943"/>
    </source>
</evidence>
<feature type="domain" description="HTH cro/C1-type" evidence="1">
    <location>
        <begin position="49"/>
        <end position="104"/>
    </location>
</feature>
<evidence type="ECO:0000313" key="3">
    <source>
        <dbReference type="Proteomes" id="UP001596074"/>
    </source>
</evidence>
<dbReference type="SMART" id="SM00530">
    <property type="entry name" value="HTH_XRE"/>
    <property type="match status" value="1"/>
</dbReference>
<accession>A0ABW0ZRP5</accession>
<dbReference type="RefSeq" id="WP_378281565.1">
    <property type="nucleotide sequence ID" value="NZ_JBHSON010000011.1"/>
</dbReference>
<dbReference type="InterPro" id="IPR010982">
    <property type="entry name" value="Lambda_DNA-bd_dom_sf"/>
</dbReference>
<gene>
    <name evidence="2" type="ORF">ACFPZN_10030</name>
</gene>
<sequence length="316" mass="35313">MRHPSDDEALTPVRLAPAGTRAVAVAESRIGFPTEGGPTVLRILLGAQLRRLREARGISTEDAGYEIRGSHSKISRMELGRVGFKERDVADLLTFYGVEDTEERDLLLRLAREANSPGWWHRYGDVLPDWFETYVGLEGAAALMRTYEVQFVPGLMQTEEYAAAVVRLGYPDAPEEEVGRRVGLKMTRQERFNDSSGQMLWAVLDEAVLRRPLGGREVMRGQIRHLIDMAGRPNVTLQVVPFGAVDNAAAGRPFTILRFAEPSMSDVVFMEYLTSALYLDKQPDVDAYLRAMNTLCMAATSPYDTARFLDEVLRAT</sequence>
<comment type="caution">
    <text evidence="2">The sequence shown here is derived from an EMBL/GenBank/DDBJ whole genome shotgun (WGS) entry which is preliminary data.</text>
</comment>
<dbReference type="Proteomes" id="UP001596074">
    <property type="component" value="Unassembled WGS sequence"/>
</dbReference>
<organism evidence="2 3">
    <name type="scientific">Actinomadura rugatobispora</name>
    <dbReference type="NCBI Taxonomy" id="1994"/>
    <lineage>
        <taxon>Bacteria</taxon>
        <taxon>Bacillati</taxon>
        <taxon>Actinomycetota</taxon>
        <taxon>Actinomycetes</taxon>
        <taxon>Streptosporangiales</taxon>
        <taxon>Thermomonosporaceae</taxon>
        <taxon>Actinomadura</taxon>
    </lineage>
</organism>
<dbReference type="Pfam" id="PF13560">
    <property type="entry name" value="HTH_31"/>
    <property type="match status" value="1"/>
</dbReference>
<dbReference type="PROSITE" id="PS50943">
    <property type="entry name" value="HTH_CROC1"/>
    <property type="match status" value="1"/>
</dbReference>
<dbReference type="InterPro" id="IPR043917">
    <property type="entry name" value="DUF5753"/>
</dbReference>
<dbReference type="Gene3D" id="1.10.260.40">
    <property type="entry name" value="lambda repressor-like DNA-binding domains"/>
    <property type="match status" value="1"/>
</dbReference>
<dbReference type="SUPFAM" id="SSF47413">
    <property type="entry name" value="lambda repressor-like DNA-binding domains"/>
    <property type="match status" value="1"/>
</dbReference>
<dbReference type="CDD" id="cd00093">
    <property type="entry name" value="HTH_XRE"/>
    <property type="match status" value="1"/>
</dbReference>
<evidence type="ECO:0000313" key="2">
    <source>
        <dbReference type="EMBL" id="MFC5745945.1"/>
    </source>
</evidence>
<keyword evidence="3" id="KW-1185">Reference proteome</keyword>
<name>A0ABW0ZRP5_9ACTN</name>
<protein>
    <submittedName>
        <fullName evidence="2">Helix-turn-helix domain-containing protein</fullName>
    </submittedName>
</protein>
<reference evidence="3" key="1">
    <citation type="journal article" date="2019" name="Int. J. Syst. Evol. Microbiol.">
        <title>The Global Catalogue of Microorganisms (GCM) 10K type strain sequencing project: providing services to taxonomists for standard genome sequencing and annotation.</title>
        <authorList>
            <consortium name="The Broad Institute Genomics Platform"/>
            <consortium name="The Broad Institute Genome Sequencing Center for Infectious Disease"/>
            <person name="Wu L."/>
            <person name="Ma J."/>
        </authorList>
    </citation>
    <scope>NUCLEOTIDE SEQUENCE [LARGE SCALE GENOMIC DNA]</scope>
    <source>
        <strain evidence="3">KCTC 42087</strain>
    </source>
</reference>